<dbReference type="Pfam" id="PF08448">
    <property type="entry name" value="PAS_4"/>
    <property type="match status" value="2"/>
</dbReference>
<evidence type="ECO:0000259" key="2">
    <source>
        <dbReference type="PROSITE" id="PS50113"/>
    </source>
</evidence>
<dbReference type="InterPro" id="IPR003594">
    <property type="entry name" value="HATPase_dom"/>
</dbReference>
<dbReference type="SUPFAM" id="SSF55785">
    <property type="entry name" value="PYP-like sensor domain (PAS domain)"/>
    <property type="match status" value="2"/>
</dbReference>
<protein>
    <recommendedName>
        <fullName evidence="5">PAS domain S-box protein</fullName>
    </recommendedName>
</protein>
<evidence type="ECO:0008006" key="5">
    <source>
        <dbReference type="Google" id="ProtNLM"/>
    </source>
</evidence>
<dbReference type="InterPro" id="IPR036890">
    <property type="entry name" value="HATPase_C_sf"/>
</dbReference>
<dbReference type="EMBL" id="AP025739">
    <property type="protein sequence ID" value="BDI28779.1"/>
    <property type="molecule type" value="Genomic_DNA"/>
</dbReference>
<dbReference type="CDD" id="cd00130">
    <property type="entry name" value="PAS"/>
    <property type="match status" value="1"/>
</dbReference>
<evidence type="ECO:0000313" key="3">
    <source>
        <dbReference type="EMBL" id="BDI28779.1"/>
    </source>
</evidence>
<evidence type="ECO:0000259" key="1">
    <source>
        <dbReference type="PROSITE" id="PS50112"/>
    </source>
</evidence>
<dbReference type="InterPro" id="IPR013656">
    <property type="entry name" value="PAS_4"/>
</dbReference>
<name>A0A9N7Q8P4_9BACT</name>
<dbReference type="Gene3D" id="3.30.565.10">
    <property type="entry name" value="Histidine kinase-like ATPase, C-terminal domain"/>
    <property type="match status" value="1"/>
</dbReference>
<dbReference type="InterPro" id="IPR035965">
    <property type="entry name" value="PAS-like_dom_sf"/>
</dbReference>
<dbReference type="SMART" id="SM00091">
    <property type="entry name" value="PAS"/>
    <property type="match status" value="1"/>
</dbReference>
<dbReference type="Pfam" id="PF13581">
    <property type="entry name" value="HATPase_c_2"/>
    <property type="match status" value="1"/>
</dbReference>
<keyword evidence="4" id="KW-1185">Reference proteome</keyword>
<dbReference type="InterPro" id="IPR000700">
    <property type="entry name" value="PAS-assoc_C"/>
</dbReference>
<dbReference type="PROSITE" id="PS50113">
    <property type="entry name" value="PAC"/>
    <property type="match status" value="1"/>
</dbReference>
<evidence type="ECO:0000313" key="4">
    <source>
        <dbReference type="Proteomes" id="UP000287394"/>
    </source>
</evidence>
<accession>A0A9N7Q8P4</accession>
<feature type="domain" description="PAC" evidence="2">
    <location>
        <begin position="66"/>
        <end position="119"/>
    </location>
</feature>
<proteinExistence type="predicted"/>
<dbReference type="Gene3D" id="3.30.450.20">
    <property type="entry name" value="PAS domain"/>
    <property type="match status" value="2"/>
</dbReference>
<dbReference type="InterPro" id="IPR000014">
    <property type="entry name" value="PAS"/>
</dbReference>
<organism evidence="3 4">
    <name type="scientific">Capsulimonas corticalis</name>
    <dbReference type="NCBI Taxonomy" id="2219043"/>
    <lineage>
        <taxon>Bacteria</taxon>
        <taxon>Bacillati</taxon>
        <taxon>Armatimonadota</taxon>
        <taxon>Armatimonadia</taxon>
        <taxon>Capsulimonadales</taxon>
        <taxon>Capsulimonadaceae</taxon>
        <taxon>Capsulimonas</taxon>
    </lineage>
</organism>
<feature type="domain" description="PAS" evidence="1">
    <location>
        <begin position="127"/>
        <end position="178"/>
    </location>
</feature>
<dbReference type="KEGG" id="ccot:CCAX7_008300"/>
<dbReference type="AlphaFoldDB" id="A0A9N7Q8P4"/>
<reference evidence="3 4" key="1">
    <citation type="journal article" date="2019" name="Int. J. Syst. Evol. Microbiol.">
        <title>Capsulimonas corticalis gen. nov., sp. nov., an aerobic capsulated bacterium, of a novel bacterial order, Capsulimonadales ord. nov., of the class Armatimonadia of the phylum Armatimonadetes.</title>
        <authorList>
            <person name="Li J."/>
            <person name="Kudo C."/>
            <person name="Tonouchi A."/>
        </authorList>
    </citation>
    <scope>NUCLEOTIDE SEQUENCE [LARGE SCALE GENOMIC DNA]</scope>
    <source>
        <strain evidence="3 4">AX-7</strain>
    </source>
</reference>
<gene>
    <name evidence="3" type="ORF">CCAX7_008300</name>
</gene>
<dbReference type="Proteomes" id="UP000287394">
    <property type="component" value="Chromosome"/>
</dbReference>
<dbReference type="SUPFAM" id="SSF55874">
    <property type="entry name" value="ATPase domain of HSP90 chaperone/DNA topoisomerase II/histidine kinase"/>
    <property type="match status" value="1"/>
</dbReference>
<dbReference type="PROSITE" id="PS50112">
    <property type="entry name" value="PAS"/>
    <property type="match status" value="1"/>
</dbReference>
<sequence>MVGDAAGNILDMNPVSLRLHGFPSVAEARRHLREFPDTFEFWSTDGRFIPVDEWPLARALAGERFTDCVIDVRRTDTGLQRWINYGGAPVLDEAGRLEYVVLTARDITAQRETERALQASELRRRQAQESVTTILESISDAFFGLDRKWRFTYLNPQTEPLLQRRRADLLGKNVWDEFPAAVGSDFYKQYHRAMGKNIAVEFTEFYSPLNKWFEVHAYPTSEGLGVYFRDVSQQLLLKAQQQEAAGRQRAFVRDVLASVTDGRLRLCETSAELPDPIGGSGDWIPLLPASGMRRLRDGVKEAVRVSGFGDDRGDNLATAASEAAMNAIVHAGDGLGRVCRNDDRVQVWVVDQGQGIAVEHLPRATLEKGYTTAGTLGQGFKLMLASVDRLWLLTGSTGTTIVMEQDRIRPGARWLAG</sequence>